<sequence>MVNELLKVKNISKSFGNKVVLNNLSLNINKGDIVALIGPNGSGKTTLIRTILNLYNEDSGSITILSKDVRKNFEEIGPFIGLMIEESGVYELLTAEEYLAFILGLISNCSKNEIKEKIAEVLKKVNLYDKRNDKIKTFSKGMIQRLAFARAIINKPALLILDEPFDGIDIEAKIQLLNIIKQEKEQMGILITSHNLKELEDICTRIAIIKHGEILLDDTTEVIRNRNNLYSKLKLQFDTIYSEEDIKKILGVGNYNPTDNLFEISIGNKKEKERILEKLQNSKLKLIDLCEEKVSLEQLYLNIINK</sequence>
<dbReference type="InterPro" id="IPR003439">
    <property type="entry name" value="ABC_transporter-like_ATP-bd"/>
</dbReference>
<dbReference type="InterPro" id="IPR050763">
    <property type="entry name" value="ABC_transporter_ATP-binding"/>
</dbReference>
<evidence type="ECO:0000256" key="2">
    <source>
        <dbReference type="ARBA" id="ARBA00022448"/>
    </source>
</evidence>
<accession>A0ABP3W3I0</accession>
<dbReference type="SMART" id="SM00382">
    <property type="entry name" value="AAA"/>
    <property type="match status" value="1"/>
</dbReference>
<organism evidence="6 7">
    <name type="scientific">Clostridium subterminale</name>
    <dbReference type="NCBI Taxonomy" id="1550"/>
    <lineage>
        <taxon>Bacteria</taxon>
        <taxon>Bacillati</taxon>
        <taxon>Bacillota</taxon>
        <taxon>Clostridia</taxon>
        <taxon>Eubacteriales</taxon>
        <taxon>Clostridiaceae</taxon>
        <taxon>Clostridium</taxon>
    </lineage>
</organism>
<protein>
    <submittedName>
        <fullName evidence="6">ABC transporter ATP-binding protein</fullName>
    </submittedName>
</protein>
<keyword evidence="7" id="KW-1185">Reference proteome</keyword>
<keyword evidence="2" id="KW-0813">Transport</keyword>
<dbReference type="GO" id="GO:0005524">
    <property type="term" value="F:ATP binding"/>
    <property type="evidence" value="ECO:0007669"/>
    <property type="project" value="UniProtKB-KW"/>
</dbReference>
<comment type="caution">
    <text evidence="6">The sequence shown here is derived from an EMBL/GenBank/DDBJ whole genome shotgun (WGS) entry which is preliminary data.</text>
</comment>
<dbReference type="PANTHER" id="PTHR42711:SF5">
    <property type="entry name" value="ABC TRANSPORTER ATP-BINDING PROTEIN NATA"/>
    <property type="match status" value="1"/>
</dbReference>
<keyword evidence="4 6" id="KW-0067">ATP-binding</keyword>
<evidence type="ECO:0000313" key="6">
    <source>
        <dbReference type="EMBL" id="GAA0774707.1"/>
    </source>
</evidence>
<evidence type="ECO:0000256" key="3">
    <source>
        <dbReference type="ARBA" id="ARBA00022741"/>
    </source>
</evidence>
<comment type="similarity">
    <text evidence="1">Belongs to the ABC transporter superfamily.</text>
</comment>
<dbReference type="PANTHER" id="PTHR42711">
    <property type="entry name" value="ABC TRANSPORTER ATP-BINDING PROTEIN"/>
    <property type="match status" value="1"/>
</dbReference>
<dbReference type="SUPFAM" id="SSF52540">
    <property type="entry name" value="P-loop containing nucleoside triphosphate hydrolases"/>
    <property type="match status" value="1"/>
</dbReference>
<name>A0ABP3W3I0_CLOSU</name>
<dbReference type="InterPro" id="IPR017871">
    <property type="entry name" value="ABC_transporter-like_CS"/>
</dbReference>
<feature type="domain" description="ABC transporter" evidence="5">
    <location>
        <begin position="6"/>
        <end position="236"/>
    </location>
</feature>
<evidence type="ECO:0000259" key="5">
    <source>
        <dbReference type="PROSITE" id="PS50893"/>
    </source>
</evidence>
<dbReference type="PROSITE" id="PS00211">
    <property type="entry name" value="ABC_TRANSPORTER_1"/>
    <property type="match status" value="1"/>
</dbReference>
<dbReference type="CDD" id="cd03230">
    <property type="entry name" value="ABC_DR_subfamily_A"/>
    <property type="match status" value="1"/>
</dbReference>
<gene>
    <name evidence="6" type="ORF">GCM10008908_25010</name>
</gene>
<evidence type="ECO:0000256" key="4">
    <source>
        <dbReference type="ARBA" id="ARBA00022840"/>
    </source>
</evidence>
<proteinExistence type="inferred from homology"/>
<evidence type="ECO:0000256" key="1">
    <source>
        <dbReference type="ARBA" id="ARBA00005417"/>
    </source>
</evidence>
<dbReference type="Gene3D" id="3.40.50.300">
    <property type="entry name" value="P-loop containing nucleotide triphosphate hydrolases"/>
    <property type="match status" value="1"/>
</dbReference>
<dbReference type="Pfam" id="PF00005">
    <property type="entry name" value="ABC_tran"/>
    <property type="match status" value="1"/>
</dbReference>
<dbReference type="InterPro" id="IPR003593">
    <property type="entry name" value="AAA+_ATPase"/>
</dbReference>
<dbReference type="InterPro" id="IPR027417">
    <property type="entry name" value="P-loop_NTPase"/>
</dbReference>
<evidence type="ECO:0000313" key="7">
    <source>
        <dbReference type="Proteomes" id="UP001501047"/>
    </source>
</evidence>
<dbReference type="EMBL" id="BAAACI010000006">
    <property type="protein sequence ID" value="GAA0774707.1"/>
    <property type="molecule type" value="Genomic_DNA"/>
</dbReference>
<keyword evidence="3" id="KW-0547">Nucleotide-binding</keyword>
<dbReference type="PROSITE" id="PS50893">
    <property type="entry name" value="ABC_TRANSPORTER_2"/>
    <property type="match status" value="1"/>
</dbReference>
<reference evidence="7" key="1">
    <citation type="journal article" date="2019" name="Int. J. Syst. Evol. Microbiol.">
        <title>The Global Catalogue of Microorganisms (GCM) 10K type strain sequencing project: providing services to taxonomists for standard genome sequencing and annotation.</title>
        <authorList>
            <consortium name="The Broad Institute Genomics Platform"/>
            <consortium name="The Broad Institute Genome Sequencing Center for Infectious Disease"/>
            <person name="Wu L."/>
            <person name="Ma J."/>
        </authorList>
    </citation>
    <scope>NUCLEOTIDE SEQUENCE [LARGE SCALE GENOMIC DNA]</scope>
    <source>
        <strain evidence="7">JCM 1417</strain>
    </source>
</reference>
<dbReference type="Proteomes" id="UP001501047">
    <property type="component" value="Unassembled WGS sequence"/>
</dbReference>